<accession>A0A4R2FKM0</accession>
<evidence type="ECO:0000313" key="16">
    <source>
        <dbReference type="Proteomes" id="UP000294832"/>
    </source>
</evidence>
<dbReference type="OrthoDB" id="9808408at2"/>
<dbReference type="GO" id="GO:0000155">
    <property type="term" value="F:phosphorelay sensor kinase activity"/>
    <property type="evidence" value="ECO:0007669"/>
    <property type="project" value="InterPro"/>
</dbReference>
<evidence type="ECO:0000256" key="9">
    <source>
        <dbReference type="ARBA" id="ARBA00023136"/>
    </source>
</evidence>
<keyword evidence="9 10" id="KW-0472">Membrane</keyword>
<dbReference type="PROSITE" id="PS50839">
    <property type="entry name" value="CHASE"/>
    <property type="match status" value="1"/>
</dbReference>
<dbReference type="InterPro" id="IPR000014">
    <property type="entry name" value="PAS"/>
</dbReference>
<dbReference type="InterPro" id="IPR000700">
    <property type="entry name" value="PAS-assoc_C"/>
</dbReference>
<dbReference type="Pfam" id="PF00989">
    <property type="entry name" value="PAS"/>
    <property type="match status" value="1"/>
</dbReference>
<evidence type="ECO:0000256" key="4">
    <source>
        <dbReference type="ARBA" id="ARBA00022553"/>
    </source>
</evidence>
<feature type="transmembrane region" description="Helical" evidence="10">
    <location>
        <begin position="20"/>
        <end position="48"/>
    </location>
</feature>
<keyword evidence="5" id="KW-0808">Transferase</keyword>
<dbReference type="EMBL" id="SLWF01000001">
    <property type="protein sequence ID" value="TCN90640.1"/>
    <property type="molecule type" value="Genomic_DNA"/>
</dbReference>
<dbReference type="AlphaFoldDB" id="A0A4R2FKM0"/>
<dbReference type="RefSeq" id="WP_133037378.1">
    <property type="nucleotide sequence ID" value="NZ_SLWF01000001.1"/>
</dbReference>
<dbReference type="SMART" id="SM01079">
    <property type="entry name" value="CHASE"/>
    <property type="match status" value="1"/>
</dbReference>
<evidence type="ECO:0000259" key="12">
    <source>
        <dbReference type="PROSITE" id="PS50112"/>
    </source>
</evidence>
<dbReference type="SMART" id="SM00387">
    <property type="entry name" value="HATPase_c"/>
    <property type="match status" value="1"/>
</dbReference>
<evidence type="ECO:0000259" key="11">
    <source>
        <dbReference type="PROSITE" id="PS50109"/>
    </source>
</evidence>
<comment type="caution">
    <text evidence="15">The sequence shown here is derived from an EMBL/GenBank/DDBJ whole genome shotgun (WGS) entry which is preliminary data.</text>
</comment>
<dbReference type="InterPro" id="IPR004358">
    <property type="entry name" value="Sig_transdc_His_kin-like_C"/>
</dbReference>
<dbReference type="SUPFAM" id="SSF55785">
    <property type="entry name" value="PYP-like sensor domain (PAS domain)"/>
    <property type="match status" value="1"/>
</dbReference>
<dbReference type="PROSITE" id="PS50113">
    <property type="entry name" value="PAC"/>
    <property type="match status" value="1"/>
</dbReference>
<dbReference type="InterPro" id="IPR005467">
    <property type="entry name" value="His_kinase_dom"/>
</dbReference>
<comment type="subcellular location">
    <subcellularLocation>
        <location evidence="2">Membrane</location>
    </subcellularLocation>
</comment>
<gene>
    <name evidence="15" type="ORF">EDC91_101110</name>
</gene>
<dbReference type="InterPro" id="IPR013767">
    <property type="entry name" value="PAS_fold"/>
</dbReference>
<comment type="catalytic activity">
    <reaction evidence="1">
        <text>ATP + protein L-histidine = ADP + protein N-phospho-L-histidine.</text>
        <dbReference type="EC" id="2.7.13.3"/>
    </reaction>
</comment>
<dbReference type="InterPro" id="IPR036097">
    <property type="entry name" value="HisK_dim/P_sf"/>
</dbReference>
<dbReference type="GO" id="GO:0006355">
    <property type="term" value="P:regulation of DNA-templated transcription"/>
    <property type="evidence" value="ECO:0007669"/>
    <property type="project" value="InterPro"/>
</dbReference>
<keyword evidence="6 10" id="KW-0812">Transmembrane</keyword>
<evidence type="ECO:0000256" key="6">
    <source>
        <dbReference type="ARBA" id="ARBA00022692"/>
    </source>
</evidence>
<evidence type="ECO:0000256" key="10">
    <source>
        <dbReference type="SAM" id="Phobius"/>
    </source>
</evidence>
<dbReference type="PROSITE" id="PS50109">
    <property type="entry name" value="HIS_KIN"/>
    <property type="match status" value="1"/>
</dbReference>
<dbReference type="InterPro" id="IPR035965">
    <property type="entry name" value="PAS-like_dom_sf"/>
</dbReference>
<evidence type="ECO:0000256" key="1">
    <source>
        <dbReference type="ARBA" id="ARBA00000085"/>
    </source>
</evidence>
<dbReference type="PANTHER" id="PTHR43304:SF1">
    <property type="entry name" value="PAC DOMAIN-CONTAINING PROTEIN"/>
    <property type="match status" value="1"/>
</dbReference>
<dbReference type="EC" id="2.7.13.3" evidence="3"/>
<dbReference type="SMART" id="SM00091">
    <property type="entry name" value="PAS"/>
    <property type="match status" value="1"/>
</dbReference>
<dbReference type="CDD" id="cd00082">
    <property type="entry name" value="HisKA"/>
    <property type="match status" value="1"/>
</dbReference>
<reference evidence="15 16" key="1">
    <citation type="submission" date="2019-03" db="EMBL/GenBank/DDBJ databases">
        <title>Freshwater and sediment microbial communities from various areas in North America, analyzing microbe dynamics in response to fracking.</title>
        <authorList>
            <person name="Lamendella R."/>
        </authorList>
    </citation>
    <scope>NUCLEOTIDE SEQUENCE [LARGE SCALE GENOMIC DNA]</scope>
    <source>
        <strain evidence="15 16">74A</strain>
    </source>
</reference>
<evidence type="ECO:0000313" key="15">
    <source>
        <dbReference type="EMBL" id="TCN90640.1"/>
    </source>
</evidence>
<dbReference type="SMART" id="SM00388">
    <property type="entry name" value="HisKA"/>
    <property type="match status" value="1"/>
</dbReference>
<dbReference type="PROSITE" id="PS50112">
    <property type="entry name" value="PAS"/>
    <property type="match status" value="1"/>
</dbReference>
<feature type="transmembrane region" description="Helical" evidence="10">
    <location>
        <begin position="316"/>
        <end position="334"/>
    </location>
</feature>
<dbReference type="InterPro" id="IPR042240">
    <property type="entry name" value="CHASE_sf"/>
</dbReference>
<feature type="domain" description="CHASE" evidence="14">
    <location>
        <begin position="88"/>
        <end position="275"/>
    </location>
</feature>
<dbReference type="InterPro" id="IPR036890">
    <property type="entry name" value="HATPase_C_sf"/>
</dbReference>
<sequence length="713" mass="81211">MVKDYVSSDPQKLDQEFPEFSIPLSLWLVMTFALVFILVGGYLFNFYIEQRGIERFEFQTRLLKNAISDRMRAYEQVLRGGLGLFMSSTNGVTREEWRHYVSNARLDEFYPGVQGMGYSQFLTPEQVVPEEQAIRAEGFPDYKVHPEGARALYLAIVYIEPFDWRNRRAFGYDMYSEPIRRKAIERAVATGEAAISGRITLVQETGQDQQAGFLMYLPLFTENKNGQRQAKGMVYAPFRMNNLMEGIIGDRFSALQLEIYDGEQVDESQLMYRSSPRPPEIYHNNEALLAIGGHQWLLVTRSTGSFVSATESLQRALLLAFGGLFWVLLFYFLYHNAKARFKESLLAQELLANEERFRLVIEASPSALVIVNHDGVMTLVNAHAERLFKYSRDEMLGQGVNMLLPSAQRSNHSHYMAEYFCHPIAKNMSSRDDLYGQCSDGSLVAVEVGLTPLMFSNGPAVLATINDISQRKQVELEKARHTAELERINSELDSFAYIASHDLKSPLRGIEQLSDWLAEDLADNASDTVQKYLRLIRSRVQRMELLLEGLLTFSRIGRVDAQLVMTDSAQLVREVFSLVNLQPAYHLEIVTELPQFVTARVPLELVFRNLLSNAIKHHDKDSGVINVSCSEQHDFYCFCVEDDGPGIPKQFHEKVFAIFQTLRPRDEVEGSGLGLSLVRKCVESLGGSIWLVSEGRGSRFYFTWPKNLEEPHK</sequence>
<dbReference type="InterPro" id="IPR052162">
    <property type="entry name" value="Sensor_kinase/Photoreceptor"/>
</dbReference>
<dbReference type="Gene3D" id="3.30.450.20">
    <property type="entry name" value="PAS domain"/>
    <property type="match status" value="1"/>
</dbReference>
<evidence type="ECO:0000256" key="3">
    <source>
        <dbReference type="ARBA" id="ARBA00012438"/>
    </source>
</evidence>
<dbReference type="SUPFAM" id="SSF47384">
    <property type="entry name" value="Homodimeric domain of signal transducing histidine kinase"/>
    <property type="match status" value="1"/>
</dbReference>
<dbReference type="Pfam" id="PF00512">
    <property type="entry name" value="HisKA"/>
    <property type="match status" value="1"/>
</dbReference>
<dbReference type="Gene3D" id="3.30.450.350">
    <property type="entry name" value="CHASE domain"/>
    <property type="match status" value="1"/>
</dbReference>
<name>A0A4R2FKM0_9GAMM</name>
<feature type="domain" description="Histidine kinase" evidence="11">
    <location>
        <begin position="498"/>
        <end position="708"/>
    </location>
</feature>
<protein>
    <recommendedName>
        <fullName evidence="3">histidine kinase</fullName>
        <ecNumber evidence="3">2.7.13.3</ecNumber>
    </recommendedName>
</protein>
<proteinExistence type="predicted"/>
<evidence type="ECO:0000256" key="5">
    <source>
        <dbReference type="ARBA" id="ARBA00022679"/>
    </source>
</evidence>
<evidence type="ECO:0000256" key="7">
    <source>
        <dbReference type="ARBA" id="ARBA00022777"/>
    </source>
</evidence>
<evidence type="ECO:0000256" key="8">
    <source>
        <dbReference type="ARBA" id="ARBA00022989"/>
    </source>
</evidence>
<dbReference type="InterPro" id="IPR003661">
    <property type="entry name" value="HisK_dim/P_dom"/>
</dbReference>
<dbReference type="InterPro" id="IPR006189">
    <property type="entry name" value="CHASE_dom"/>
</dbReference>
<dbReference type="Gene3D" id="3.30.565.10">
    <property type="entry name" value="Histidine kinase-like ATPase, C-terminal domain"/>
    <property type="match status" value="1"/>
</dbReference>
<dbReference type="InterPro" id="IPR003594">
    <property type="entry name" value="HATPase_dom"/>
</dbReference>
<dbReference type="Pfam" id="PF02518">
    <property type="entry name" value="HATPase_c"/>
    <property type="match status" value="1"/>
</dbReference>
<keyword evidence="4" id="KW-0597">Phosphoprotein</keyword>
<feature type="domain" description="PAS" evidence="12">
    <location>
        <begin position="353"/>
        <end position="406"/>
    </location>
</feature>
<dbReference type="SUPFAM" id="SSF55874">
    <property type="entry name" value="ATPase domain of HSP90 chaperone/DNA topoisomerase II/histidine kinase"/>
    <property type="match status" value="1"/>
</dbReference>
<evidence type="ECO:0000256" key="2">
    <source>
        <dbReference type="ARBA" id="ARBA00004370"/>
    </source>
</evidence>
<keyword evidence="7 15" id="KW-0418">Kinase</keyword>
<evidence type="ECO:0000259" key="14">
    <source>
        <dbReference type="PROSITE" id="PS50839"/>
    </source>
</evidence>
<dbReference type="Pfam" id="PF03924">
    <property type="entry name" value="CHASE"/>
    <property type="match status" value="1"/>
</dbReference>
<organism evidence="15 16">
    <name type="scientific">Shewanella fodinae</name>
    <dbReference type="NCBI Taxonomy" id="552357"/>
    <lineage>
        <taxon>Bacteria</taxon>
        <taxon>Pseudomonadati</taxon>
        <taxon>Pseudomonadota</taxon>
        <taxon>Gammaproteobacteria</taxon>
        <taxon>Alteromonadales</taxon>
        <taxon>Shewanellaceae</taxon>
        <taxon>Shewanella</taxon>
    </lineage>
</organism>
<dbReference type="Gene3D" id="1.10.287.130">
    <property type="match status" value="1"/>
</dbReference>
<keyword evidence="16" id="KW-1185">Reference proteome</keyword>
<keyword evidence="8 10" id="KW-1133">Transmembrane helix</keyword>
<dbReference type="PRINTS" id="PR00344">
    <property type="entry name" value="BCTRLSENSOR"/>
</dbReference>
<dbReference type="Proteomes" id="UP000294832">
    <property type="component" value="Unassembled WGS sequence"/>
</dbReference>
<dbReference type="NCBIfam" id="TIGR00229">
    <property type="entry name" value="sensory_box"/>
    <property type="match status" value="1"/>
</dbReference>
<feature type="domain" description="PAC" evidence="13">
    <location>
        <begin position="428"/>
        <end position="480"/>
    </location>
</feature>
<evidence type="ECO:0000259" key="13">
    <source>
        <dbReference type="PROSITE" id="PS50113"/>
    </source>
</evidence>
<dbReference type="CDD" id="cd00130">
    <property type="entry name" value="PAS"/>
    <property type="match status" value="1"/>
</dbReference>
<dbReference type="GO" id="GO:0016020">
    <property type="term" value="C:membrane"/>
    <property type="evidence" value="ECO:0007669"/>
    <property type="project" value="UniProtKB-SubCell"/>
</dbReference>
<dbReference type="PANTHER" id="PTHR43304">
    <property type="entry name" value="PHYTOCHROME-LIKE PROTEIN CPH1"/>
    <property type="match status" value="1"/>
</dbReference>